<organism evidence="10 11">
    <name type="scientific">Rhodocista pekingensis</name>
    <dbReference type="NCBI Taxonomy" id="201185"/>
    <lineage>
        <taxon>Bacteria</taxon>
        <taxon>Pseudomonadati</taxon>
        <taxon>Pseudomonadota</taxon>
        <taxon>Alphaproteobacteria</taxon>
        <taxon>Rhodospirillales</taxon>
        <taxon>Azospirillaceae</taxon>
        <taxon>Rhodocista</taxon>
    </lineage>
</organism>
<evidence type="ECO:0000256" key="6">
    <source>
        <dbReference type="ARBA" id="ARBA00023014"/>
    </source>
</evidence>
<dbReference type="InterPro" id="IPR002880">
    <property type="entry name" value="Pyrv_Fd/Flavodoxin_OxRdtase_N"/>
</dbReference>
<dbReference type="PANTHER" id="PTHR48084">
    <property type="entry name" value="2-OXOGLUTARATE OXIDOREDUCTASE SUBUNIT KORB-RELATED"/>
    <property type="match status" value="1"/>
</dbReference>
<proteinExistence type="predicted"/>
<keyword evidence="1" id="KW-0813">Transport</keyword>
<comment type="caution">
    <text evidence="10">The sequence shown here is derived from an EMBL/GenBank/DDBJ whole genome shotgun (WGS) entry which is preliminary data.</text>
</comment>
<dbReference type="InterPro" id="IPR029061">
    <property type="entry name" value="THDP-binding"/>
</dbReference>
<dbReference type="InterPro" id="IPR046667">
    <property type="entry name" value="DUF6537"/>
</dbReference>
<dbReference type="CDD" id="cd07034">
    <property type="entry name" value="TPP_PYR_PFOR_IOR-alpha_like"/>
    <property type="match status" value="1"/>
</dbReference>
<dbReference type="Pfam" id="PF20169">
    <property type="entry name" value="DUF6537"/>
    <property type="match status" value="1"/>
</dbReference>
<evidence type="ECO:0000313" key="11">
    <source>
        <dbReference type="Proteomes" id="UP001596456"/>
    </source>
</evidence>
<dbReference type="Gene3D" id="3.40.50.970">
    <property type="match status" value="1"/>
</dbReference>
<evidence type="ECO:0000259" key="7">
    <source>
        <dbReference type="Pfam" id="PF01558"/>
    </source>
</evidence>
<evidence type="ECO:0000259" key="9">
    <source>
        <dbReference type="Pfam" id="PF20169"/>
    </source>
</evidence>
<keyword evidence="11" id="KW-1185">Reference proteome</keyword>
<dbReference type="Proteomes" id="UP001596456">
    <property type="component" value="Unassembled WGS sequence"/>
</dbReference>
<keyword evidence="4" id="KW-0560">Oxidoreductase</keyword>
<evidence type="ECO:0000313" key="10">
    <source>
        <dbReference type="EMBL" id="MFC7334579.1"/>
    </source>
</evidence>
<evidence type="ECO:0000256" key="4">
    <source>
        <dbReference type="ARBA" id="ARBA00023002"/>
    </source>
</evidence>
<dbReference type="Pfam" id="PF02775">
    <property type="entry name" value="TPP_enzyme_C"/>
    <property type="match status" value="1"/>
</dbReference>
<dbReference type="InterPro" id="IPR009014">
    <property type="entry name" value="Transketo_C/PFOR_II"/>
</dbReference>
<dbReference type="Gene3D" id="3.40.920.10">
    <property type="entry name" value="Pyruvate-ferredoxin oxidoreductase, PFOR, domain III"/>
    <property type="match status" value="1"/>
</dbReference>
<dbReference type="PANTHER" id="PTHR48084:SF3">
    <property type="entry name" value="SUBUNIT OF PYRUVATE:FLAVODOXIN OXIDOREDUCTASE"/>
    <property type="match status" value="1"/>
</dbReference>
<reference evidence="11" key="1">
    <citation type="journal article" date="2019" name="Int. J. Syst. Evol. Microbiol.">
        <title>The Global Catalogue of Microorganisms (GCM) 10K type strain sequencing project: providing services to taxonomists for standard genome sequencing and annotation.</title>
        <authorList>
            <consortium name="The Broad Institute Genomics Platform"/>
            <consortium name="The Broad Institute Genome Sequencing Center for Infectious Disease"/>
            <person name="Wu L."/>
            <person name="Ma J."/>
        </authorList>
    </citation>
    <scope>NUCLEOTIDE SEQUENCE [LARGE SCALE GENOMIC DNA]</scope>
    <source>
        <strain evidence="11">CGMCC 1.16275</strain>
    </source>
</reference>
<dbReference type="NCBIfam" id="NF009589">
    <property type="entry name" value="PRK13030.1"/>
    <property type="match status" value="1"/>
</dbReference>
<protein>
    <submittedName>
        <fullName evidence="10">Indolepyruvate ferredoxin oxidoreductase family protein</fullName>
    </submittedName>
</protein>
<gene>
    <name evidence="10" type="ORF">ACFQPS_15530</name>
</gene>
<evidence type="ECO:0000256" key="1">
    <source>
        <dbReference type="ARBA" id="ARBA00022448"/>
    </source>
</evidence>
<dbReference type="Pfam" id="PF01558">
    <property type="entry name" value="POR"/>
    <property type="match status" value="1"/>
</dbReference>
<dbReference type="RefSeq" id="WP_377360133.1">
    <property type="nucleotide sequence ID" value="NZ_JBHTCM010000018.1"/>
</dbReference>
<dbReference type="SUPFAM" id="SSF52518">
    <property type="entry name" value="Thiamin diphosphate-binding fold (THDP-binding)"/>
    <property type="match status" value="2"/>
</dbReference>
<sequence>MTSAANRRALAQVGLDDKYALDKGRVFMTGTQALVRLPMLQRQRDRAAGLNTAGFISGYRGSPLGGYDQALWQARKFLEAGSIRFQPGVNEELGATAVWGSQQVNLWQGATVDGVFGVWYGKGPGVDRSIDALKHANFAGTARHGGVLAFAGDDHACKSSTLPHQSDHAFMHAFMPVINPAGVQEFLDMGLVGWALSRFSGCWVGFTTVADTIDTTAIVDIDPLGLEIVEPADFEMPPGGLNIRLHDTPLIQEDRMVTWKLEAAKAFARANRLDRVVLGAERPRLGIVTIGKSYLDVRQALDELGITPARAAALGLAVYKVALAWPLEPDGIRAFADGAEELLVVEEKRSVLEAQIKDQLYHWDRRPRVLGKTDAEGRPLFTAKAELNPVEIARVLARRLLALAPDEEIARRLEAIEAQLRRTTPAATVIRAPFYCSGCPHNTSTRLPDGSRGLAGIGCHYMVTWMGRNTDVFSQMGGEGVHWIGQAPFTKEEHVFANLGDGTYFHSGILAVRAAVAAKVNITYKILYNDAVAMTGGQPVDGTLSVHDIAQQLDAEGVSRVVVVSDDPAKYGSGKGLPAGTAIHHRDALDTVQQELRAVPGVSVLIYEQTCAAEKRRRRKRGRMPDPARRVVVNELVCEGCGDCSVQSNCLSVTPVETEYGRKRQIDQSSCNKDFSCLKGFCPSFVTVEGGSLRRPAPAEAGSAAASMDLPEPEIPVLERPWNILVTGIGGTGVVTIGAILGMATHLEGRGFTAMDMAGLAQKGGAVTSHLRIAERPDRIHANRIVAGGADLVLACDVVVAANADSLSKLRAGHSRAIVNTAETVTAAFVTNPDARIGAGNLVSTIARAAGGADQVMALDATKIATALCGDSIATNLFMLGYAYQKGLVPTSAAAIERAIEMNGAAVAMNTDAFRWGRRAAHDLPAVLAAAFPPDAGTDALFAHRRLSEGLDEVIARRVAFLTGYQDARYAESYRTLVERVRTAEAAAAPGRTELTETVARTLHRLMAYKDEYEVARLYVDTDFLAQVKSQFEGDYTLNVHLSPPATAKVDPATGRMKKQVYGPWVLTLFRVLARMKRLRGTAFDPFGRLPERQTERRLIVEYRATVEELLRGLTAENHALAVEIAALPDRIRGFGHVKEANLEKTRAEEAALLATWRNPAAALARAAE</sequence>
<dbReference type="InterPro" id="IPR051457">
    <property type="entry name" value="2-oxoacid:Fd_oxidoreductase"/>
</dbReference>
<evidence type="ECO:0000256" key="2">
    <source>
        <dbReference type="ARBA" id="ARBA00022485"/>
    </source>
</evidence>
<dbReference type="SUPFAM" id="SSF52922">
    <property type="entry name" value="TK C-terminal domain-like"/>
    <property type="match status" value="1"/>
</dbReference>
<keyword evidence="3" id="KW-0249">Electron transport</keyword>
<keyword evidence="2" id="KW-0004">4Fe-4S</keyword>
<accession>A0ABW2KZV9</accession>
<dbReference type="EMBL" id="JBHTCM010000018">
    <property type="protein sequence ID" value="MFC7334579.1"/>
    <property type="molecule type" value="Genomic_DNA"/>
</dbReference>
<dbReference type="InterPro" id="IPR011766">
    <property type="entry name" value="TPP_enzyme_TPP-bd"/>
</dbReference>
<evidence type="ECO:0000256" key="5">
    <source>
        <dbReference type="ARBA" id="ARBA00023004"/>
    </source>
</evidence>
<dbReference type="InterPro" id="IPR019752">
    <property type="entry name" value="Pyrv/ketoisovalerate_OxRed_cat"/>
</dbReference>
<feature type="domain" description="Thiamine pyrophosphate enzyme TPP-binding" evidence="8">
    <location>
        <begin position="457"/>
        <end position="599"/>
    </location>
</feature>
<keyword evidence="6" id="KW-0411">Iron-sulfur</keyword>
<dbReference type="NCBIfam" id="NF009588">
    <property type="entry name" value="PRK13029.1"/>
    <property type="match status" value="1"/>
</dbReference>
<dbReference type="SUPFAM" id="SSF53323">
    <property type="entry name" value="Pyruvate-ferredoxin oxidoreductase, PFOR, domain III"/>
    <property type="match status" value="1"/>
</dbReference>
<evidence type="ECO:0000256" key="3">
    <source>
        <dbReference type="ARBA" id="ARBA00022982"/>
    </source>
</evidence>
<evidence type="ECO:0000259" key="8">
    <source>
        <dbReference type="Pfam" id="PF02775"/>
    </source>
</evidence>
<feature type="domain" description="Pyruvate/ketoisovalerate oxidoreductase catalytic" evidence="7">
    <location>
        <begin position="730"/>
        <end position="918"/>
    </location>
</feature>
<dbReference type="InterPro" id="IPR002869">
    <property type="entry name" value="Pyrv_flavodox_OxRed_cen"/>
</dbReference>
<keyword evidence="5" id="KW-0408">Iron</keyword>
<keyword evidence="2" id="KW-0479">Metal-binding</keyword>
<feature type="domain" description="DUF6537" evidence="9">
    <location>
        <begin position="951"/>
        <end position="1149"/>
    </location>
</feature>
<name>A0ABW2KZV9_9PROT</name>